<dbReference type="EMBL" id="WEGI01000001">
    <property type="protein sequence ID" value="MQY24976.1"/>
    <property type="molecule type" value="Genomic_DNA"/>
</dbReference>
<keyword evidence="3" id="KW-0963">Cytoplasm</keyword>
<comment type="subcellular location">
    <subcellularLocation>
        <location evidence="1">Cytoplasm</location>
    </subcellularLocation>
</comment>
<organism evidence="5 6">
    <name type="scientific">Nocardia aurantia</name>
    <dbReference type="NCBI Taxonomy" id="2585199"/>
    <lineage>
        <taxon>Bacteria</taxon>
        <taxon>Bacillati</taxon>
        <taxon>Actinomycetota</taxon>
        <taxon>Actinomycetes</taxon>
        <taxon>Mycobacteriales</taxon>
        <taxon>Nocardiaceae</taxon>
        <taxon>Nocardia</taxon>
    </lineage>
</organism>
<dbReference type="Pfam" id="PF14011">
    <property type="entry name" value="ESX-1_EspG"/>
    <property type="match status" value="1"/>
</dbReference>
<gene>
    <name evidence="5" type="ORF">NRB56_05300</name>
</gene>
<keyword evidence="4" id="KW-0143">Chaperone</keyword>
<evidence type="ECO:0000313" key="6">
    <source>
        <dbReference type="Proteomes" id="UP000431401"/>
    </source>
</evidence>
<comment type="caution">
    <text evidence="5">The sequence shown here is derived from an EMBL/GenBank/DDBJ whole genome shotgun (WGS) entry which is preliminary data.</text>
</comment>
<dbReference type="AlphaFoldDB" id="A0A7K0DGN5"/>
<protein>
    <recommendedName>
        <fullName evidence="7">ESAT-6 protein secretion system EspG family protein</fullName>
    </recommendedName>
</protein>
<evidence type="ECO:0000256" key="3">
    <source>
        <dbReference type="ARBA" id="ARBA00022490"/>
    </source>
</evidence>
<accession>A0A7K0DGN5</accession>
<evidence type="ECO:0008006" key="7">
    <source>
        <dbReference type="Google" id="ProtNLM"/>
    </source>
</evidence>
<dbReference type="OrthoDB" id="4518116at2"/>
<keyword evidence="6" id="KW-1185">Reference proteome</keyword>
<reference evidence="5 6" key="1">
    <citation type="submission" date="2019-10" db="EMBL/GenBank/DDBJ databases">
        <title>Nocardia macrotermitis sp. nov. and Nocardia aurantia sp. nov., isolated from the gut of fungus growing-termite Macrotermes natalensis.</title>
        <authorList>
            <person name="Benndorf R."/>
            <person name="Schwitalla J."/>
            <person name="Martin K."/>
            <person name="De Beer W."/>
            <person name="Kaster A.-K."/>
            <person name="Vollmers J."/>
            <person name="Poulsen M."/>
            <person name="Beemelmanns C."/>
        </authorList>
    </citation>
    <scope>NUCLEOTIDE SEQUENCE [LARGE SCALE GENOMIC DNA]</scope>
    <source>
        <strain evidence="5 6">RB56</strain>
    </source>
</reference>
<dbReference type="InterPro" id="IPR025734">
    <property type="entry name" value="EspG"/>
</dbReference>
<dbReference type="RefSeq" id="WP_153338820.1">
    <property type="nucleotide sequence ID" value="NZ_WEGI01000001.1"/>
</dbReference>
<evidence type="ECO:0000256" key="4">
    <source>
        <dbReference type="ARBA" id="ARBA00023186"/>
    </source>
</evidence>
<comment type="similarity">
    <text evidence="2">Belongs to the EspG family.</text>
</comment>
<evidence type="ECO:0000256" key="2">
    <source>
        <dbReference type="ARBA" id="ARBA00006411"/>
    </source>
</evidence>
<evidence type="ECO:0000256" key="1">
    <source>
        <dbReference type="ARBA" id="ARBA00004496"/>
    </source>
</evidence>
<name>A0A7K0DGN5_9NOCA</name>
<evidence type="ECO:0000313" key="5">
    <source>
        <dbReference type="EMBL" id="MQY24976.1"/>
    </source>
</evidence>
<dbReference type="Proteomes" id="UP000431401">
    <property type="component" value="Unassembled WGS sequence"/>
</dbReference>
<sequence length="272" mass="31178">MSEQTWHLSDLEFLVLRERVLHRDLPYPFTYVNPRLTTYAEFERLKSAVWRSLQSRWDPNLIDAITQAANPDVRVQVRTWHSTNMEDLSQRFFLVGNRCADRAILVQGYSDNSVDTFDRYRIVDAPAESLSSMVVEALPEMTAGSQSRVDLLTYGQEETVDHWSKRGFYDTGDNDVDRRSQNWQQASQSLVGIIEIRQGRSKFGPRGMSLTRMFWEDHPGDGRYVIDLAPPMAAVGVDSAGLRARIDRAISETLLVVQDESRQLTRESVFDA</sequence>
<proteinExistence type="inferred from homology"/>